<dbReference type="EMBL" id="BAAAUX010000020">
    <property type="protein sequence ID" value="GAA2809845.1"/>
    <property type="molecule type" value="Genomic_DNA"/>
</dbReference>
<gene>
    <name evidence="2" type="ORF">GCM10010470_51400</name>
</gene>
<evidence type="ECO:0000313" key="3">
    <source>
        <dbReference type="Proteomes" id="UP001500979"/>
    </source>
</evidence>
<evidence type="ECO:0000256" key="1">
    <source>
        <dbReference type="SAM" id="MobiDB-lite"/>
    </source>
</evidence>
<sequence length="86" mass="9385">MAIDRAARARRRRELRAAAGQEAAQQPTIAATTAMEIEGLFTPAARHRLEHQEWVAVAKQDDRESGAGPLDLEAEVVRLTTPPTPS</sequence>
<feature type="compositionally biased region" description="Low complexity" evidence="1">
    <location>
        <begin position="17"/>
        <end position="27"/>
    </location>
</feature>
<keyword evidence="3" id="KW-1185">Reference proteome</keyword>
<feature type="region of interest" description="Disordered" evidence="1">
    <location>
        <begin position="60"/>
        <end position="86"/>
    </location>
</feature>
<accession>A0ABN3VIY7</accession>
<evidence type="ECO:0000313" key="2">
    <source>
        <dbReference type="EMBL" id="GAA2809845.1"/>
    </source>
</evidence>
<name>A0ABN3VIY7_9PSEU</name>
<protein>
    <submittedName>
        <fullName evidence="2">Uncharacterized protein</fullName>
    </submittedName>
</protein>
<proteinExistence type="predicted"/>
<organism evidence="2 3">
    <name type="scientific">Saccharopolyspora taberi</name>
    <dbReference type="NCBI Taxonomy" id="60895"/>
    <lineage>
        <taxon>Bacteria</taxon>
        <taxon>Bacillati</taxon>
        <taxon>Actinomycetota</taxon>
        <taxon>Actinomycetes</taxon>
        <taxon>Pseudonocardiales</taxon>
        <taxon>Pseudonocardiaceae</taxon>
        <taxon>Saccharopolyspora</taxon>
    </lineage>
</organism>
<dbReference type="RefSeq" id="WP_344683900.1">
    <property type="nucleotide sequence ID" value="NZ_BAAAUX010000020.1"/>
</dbReference>
<dbReference type="Proteomes" id="UP001500979">
    <property type="component" value="Unassembled WGS sequence"/>
</dbReference>
<feature type="region of interest" description="Disordered" evidence="1">
    <location>
        <begin position="1"/>
        <end position="27"/>
    </location>
</feature>
<reference evidence="2 3" key="1">
    <citation type="journal article" date="2019" name="Int. J. Syst. Evol. Microbiol.">
        <title>The Global Catalogue of Microorganisms (GCM) 10K type strain sequencing project: providing services to taxonomists for standard genome sequencing and annotation.</title>
        <authorList>
            <consortium name="The Broad Institute Genomics Platform"/>
            <consortium name="The Broad Institute Genome Sequencing Center for Infectious Disease"/>
            <person name="Wu L."/>
            <person name="Ma J."/>
        </authorList>
    </citation>
    <scope>NUCLEOTIDE SEQUENCE [LARGE SCALE GENOMIC DNA]</scope>
    <source>
        <strain evidence="2 3">JCM 9383</strain>
    </source>
</reference>
<comment type="caution">
    <text evidence="2">The sequence shown here is derived from an EMBL/GenBank/DDBJ whole genome shotgun (WGS) entry which is preliminary data.</text>
</comment>